<keyword evidence="3" id="KW-1185">Reference proteome</keyword>
<dbReference type="EMBL" id="OBEB01000001">
    <property type="protein sequence ID" value="SNY44646.1"/>
    <property type="molecule type" value="Genomic_DNA"/>
</dbReference>
<dbReference type="GO" id="GO:0008300">
    <property type="term" value="P:isoprenoid catabolic process"/>
    <property type="evidence" value="ECO:0007669"/>
    <property type="project" value="TreeGrafter"/>
</dbReference>
<dbReference type="Gene3D" id="3.90.226.10">
    <property type="entry name" value="2-enoyl-CoA Hydratase, Chain A, domain 1"/>
    <property type="match status" value="1"/>
</dbReference>
<dbReference type="PANTHER" id="PTHR42964:SF1">
    <property type="entry name" value="POLYKETIDE BIOSYNTHESIS ENOYL-COA HYDRATASE PKSH-RELATED"/>
    <property type="match status" value="1"/>
</dbReference>
<organism evidence="2 3">
    <name type="scientific">Arsukibacterium tuosuense</name>
    <dbReference type="NCBI Taxonomy" id="1323745"/>
    <lineage>
        <taxon>Bacteria</taxon>
        <taxon>Pseudomonadati</taxon>
        <taxon>Pseudomonadota</taxon>
        <taxon>Gammaproteobacteria</taxon>
        <taxon>Chromatiales</taxon>
        <taxon>Chromatiaceae</taxon>
        <taxon>Arsukibacterium</taxon>
    </lineage>
</organism>
<dbReference type="InterPro" id="IPR001753">
    <property type="entry name" value="Enoyl-CoA_hydra/iso"/>
</dbReference>
<name>A0A285IC75_9GAMM</name>
<dbReference type="FunFam" id="3.90.226.10:FF:000066">
    <property type="entry name" value="Enoyl-CoA hydratase"/>
    <property type="match status" value="1"/>
</dbReference>
<dbReference type="InterPro" id="IPR014748">
    <property type="entry name" value="Enoyl-CoA_hydra_C"/>
</dbReference>
<dbReference type="AlphaFoldDB" id="A0A285IC75"/>
<dbReference type="InterPro" id="IPR051683">
    <property type="entry name" value="Enoyl-CoA_Hydratase/Isomerase"/>
</dbReference>
<dbReference type="Gene3D" id="1.10.12.10">
    <property type="entry name" value="Lyase 2-enoyl-coa Hydratase, Chain A, domain 2"/>
    <property type="match status" value="1"/>
</dbReference>
<accession>A0A285IC75</accession>
<evidence type="ECO:0000313" key="2">
    <source>
        <dbReference type="EMBL" id="SNY44646.1"/>
    </source>
</evidence>
<dbReference type="SUPFAM" id="SSF52096">
    <property type="entry name" value="ClpP/crotonase"/>
    <property type="match status" value="1"/>
</dbReference>
<evidence type="ECO:0000256" key="1">
    <source>
        <dbReference type="ARBA" id="ARBA00005254"/>
    </source>
</evidence>
<dbReference type="CDD" id="cd06558">
    <property type="entry name" value="crotonase-like"/>
    <property type="match status" value="1"/>
</dbReference>
<dbReference type="GO" id="GO:0003824">
    <property type="term" value="F:catalytic activity"/>
    <property type="evidence" value="ECO:0007669"/>
    <property type="project" value="UniProtKB-ARBA"/>
</dbReference>
<gene>
    <name evidence="2" type="ORF">SAMN06297280_0762</name>
</gene>
<protein>
    <submittedName>
        <fullName evidence="2">Methylglutaconyl-CoA hydratase</fullName>
    </submittedName>
</protein>
<dbReference type="InterPro" id="IPR029045">
    <property type="entry name" value="ClpP/crotonase-like_dom_sf"/>
</dbReference>
<dbReference type="RefSeq" id="WP_097109994.1">
    <property type="nucleotide sequence ID" value="NZ_OBEB01000001.1"/>
</dbReference>
<dbReference type="Pfam" id="PF00378">
    <property type="entry name" value="ECH_1"/>
    <property type="match status" value="1"/>
</dbReference>
<sequence>MNQVYTQVSIEQRGVASLTLNRPEVHNAFDDLMIAELIQILDQLAANPDVRILLLNANGKNFSAGADLNWMRSMAEKDYAQNLDDANELAMLMHKLDKFPKPTVAVVQGAAFGGAVGLVACCDIAIASDNASFCLSEVKIGLIPAVISPYVMRALGERQSRRYFLTAERFSADTAKQLGLLHEVTSASELNEKADALVDGLLQNSPAAISAAKTLIHNIYNRKISNNVVAHTTQAIAEIRVSAEGQEGLGAFLEKRRPNWLQNNAQANAKLKDK</sequence>
<dbReference type="OrthoDB" id="9807606at2"/>
<comment type="similarity">
    <text evidence="1">Belongs to the enoyl-CoA hydratase/isomerase family.</text>
</comment>
<dbReference type="PANTHER" id="PTHR42964">
    <property type="entry name" value="ENOYL-COA HYDRATASE"/>
    <property type="match status" value="1"/>
</dbReference>
<proteinExistence type="inferred from homology"/>
<reference evidence="3" key="1">
    <citation type="submission" date="2017-09" db="EMBL/GenBank/DDBJ databases">
        <authorList>
            <person name="Varghese N."/>
            <person name="Submissions S."/>
        </authorList>
    </citation>
    <scope>NUCLEOTIDE SEQUENCE [LARGE SCALE GENOMIC DNA]</scope>
    <source>
        <strain evidence="3">CGMCC 1.12461</strain>
    </source>
</reference>
<evidence type="ECO:0000313" key="3">
    <source>
        <dbReference type="Proteomes" id="UP000219353"/>
    </source>
</evidence>
<dbReference type="Proteomes" id="UP000219353">
    <property type="component" value="Unassembled WGS sequence"/>
</dbReference>